<dbReference type="AlphaFoldDB" id="A0A7V2WUX6"/>
<gene>
    <name evidence="1" type="primary">smg</name>
    <name evidence="2" type="ORF">ENJ51_05515</name>
</gene>
<comment type="similarity">
    <text evidence="1">Belongs to the Smg family.</text>
</comment>
<protein>
    <recommendedName>
        <fullName evidence="1">Protein Smg homolog</fullName>
    </recommendedName>
</protein>
<name>A0A7V2WUX6_LEUMU</name>
<dbReference type="PANTHER" id="PTHR38692">
    <property type="entry name" value="PROTEIN SMG"/>
    <property type="match status" value="1"/>
</dbReference>
<reference evidence="2" key="1">
    <citation type="journal article" date="2020" name="mSystems">
        <title>Genome- and Community-Level Interaction Insights into Carbon Utilization and Element Cycling Functions of Hydrothermarchaeota in Hydrothermal Sediment.</title>
        <authorList>
            <person name="Zhou Z."/>
            <person name="Liu Y."/>
            <person name="Xu W."/>
            <person name="Pan J."/>
            <person name="Luo Z.H."/>
            <person name="Li M."/>
        </authorList>
    </citation>
    <scope>NUCLEOTIDE SEQUENCE [LARGE SCALE GENOMIC DNA]</scope>
    <source>
        <strain evidence="2">HyVt-493</strain>
    </source>
</reference>
<organism evidence="2">
    <name type="scientific">Leucothrix mucor</name>
    <dbReference type="NCBI Taxonomy" id="45248"/>
    <lineage>
        <taxon>Bacteria</taxon>
        <taxon>Pseudomonadati</taxon>
        <taxon>Pseudomonadota</taxon>
        <taxon>Gammaproteobacteria</taxon>
        <taxon>Thiotrichales</taxon>
        <taxon>Thiotrichaceae</taxon>
        <taxon>Leucothrix</taxon>
    </lineage>
</organism>
<dbReference type="Pfam" id="PF04361">
    <property type="entry name" value="DUF494"/>
    <property type="match status" value="1"/>
</dbReference>
<evidence type="ECO:0000256" key="1">
    <source>
        <dbReference type="HAMAP-Rule" id="MF_00598"/>
    </source>
</evidence>
<proteinExistence type="inferred from homology"/>
<evidence type="ECO:0000313" key="2">
    <source>
        <dbReference type="EMBL" id="HFC92255.1"/>
    </source>
</evidence>
<sequence>MERKESTLEVLFYLFENYSDVEDVNQNRDVLHGYLNQAGFPSTDISKAFDWLESLADESRVCISTPDKKSVRIFSEYECNWLNSECRNYLIFLDQMHVLSAEMRERAIDRVLELQDDCFNLDKLKWVILMLLLNQPNSEGAYVWMDEIALSDKLPLYH</sequence>
<comment type="caution">
    <text evidence="2">The sequence shown here is derived from an EMBL/GenBank/DDBJ whole genome shotgun (WGS) entry which is preliminary data.</text>
</comment>
<dbReference type="PANTHER" id="PTHR38692:SF1">
    <property type="entry name" value="PROTEIN SMG"/>
    <property type="match status" value="1"/>
</dbReference>
<accession>A0A7V2WUX6</accession>
<dbReference type="HAMAP" id="MF_00598">
    <property type="entry name" value="Smg"/>
    <property type="match status" value="1"/>
</dbReference>
<dbReference type="InterPro" id="IPR007456">
    <property type="entry name" value="Smg"/>
</dbReference>
<dbReference type="EMBL" id="DRMS01000210">
    <property type="protein sequence ID" value="HFC92255.1"/>
    <property type="molecule type" value="Genomic_DNA"/>
</dbReference>
<dbReference type="Proteomes" id="UP000885750">
    <property type="component" value="Unassembled WGS sequence"/>
</dbReference>